<dbReference type="EMBL" id="LXQA010948857">
    <property type="protein sequence ID" value="MCI78348.1"/>
    <property type="molecule type" value="Genomic_DNA"/>
</dbReference>
<sequence>QNEPWQAQKHLELNWANSAFRRLAPRRVAPRAPRPCLRRFKLCLMRAAPSQARLHLAQALFTG</sequence>
<name>A0A392UQN2_9FABA</name>
<dbReference type="Proteomes" id="UP000265520">
    <property type="component" value="Unassembled WGS sequence"/>
</dbReference>
<feature type="non-terminal residue" evidence="1">
    <location>
        <position position="1"/>
    </location>
</feature>
<gene>
    <name evidence="1" type="ORF">A2U01_0099618</name>
</gene>
<organism evidence="1 2">
    <name type="scientific">Trifolium medium</name>
    <dbReference type="NCBI Taxonomy" id="97028"/>
    <lineage>
        <taxon>Eukaryota</taxon>
        <taxon>Viridiplantae</taxon>
        <taxon>Streptophyta</taxon>
        <taxon>Embryophyta</taxon>
        <taxon>Tracheophyta</taxon>
        <taxon>Spermatophyta</taxon>
        <taxon>Magnoliopsida</taxon>
        <taxon>eudicotyledons</taxon>
        <taxon>Gunneridae</taxon>
        <taxon>Pentapetalae</taxon>
        <taxon>rosids</taxon>
        <taxon>fabids</taxon>
        <taxon>Fabales</taxon>
        <taxon>Fabaceae</taxon>
        <taxon>Papilionoideae</taxon>
        <taxon>50 kb inversion clade</taxon>
        <taxon>NPAAA clade</taxon>
        <taxon>Hologalegina</taxon>
        <taxon>IRL clade</taxon>
        <taxon>Trifolieae</taxon>
        <taxon>Trifolium</taxon>
    </lineage>
</organism>
<dbReference type="AlphaFoldDB" id="A0A392UQN2"/>
<proteinExistence type="predicted"/>
<accession>A0A392UQN2</accession>
<comment type="caution">
    <text evidence="1">The sequence shown here is derived from an EMBL/GenBank/DDBJ whole genome shotgun (WGS) entry which is preliminary data.</text>
</comment>
<evidence type="ECO:0000313" key="1">
    <source>
        <dbReference type="EMBL" id="MCI78348.1"/>
    </source>
</evidence>
<reference evidence="1 2" key="1">
    <citation type="journal article" date="2018" name="Front. Plant Sci.">
        <title>Red Clover (Trifolium pratense) and Zigzag Clover (T. medium) - A Picture of Genomic Similarities and Differences.</title>
        <authorList>
            <person name="Dluhosova J."/>
            <person name="Istvanek J."/>
            <person name="Nedelnik J."/>
            <person name="Repkova J."/>
        </authorList>
    </citation>
    <scope>NUCLEOTIDE SEQUENCE [LARGE SCALE GENOMIC DNA]</scope>
    <source>
        <strain evidence="2">cv. 10/8</strain>
        <tissue evidence="1">Leaf</tissue>
    </source>
</reference>
<protein>
    <submittedName>
        <fullName evidence="1">Uncharacterized protein</fullName>
    </submittedName>
</protein>
<keyword evidence="2" id="KW-1185">Reference proteome</keyword>
<evidence type="ECO:0000313" key="2">
    <source>
        <dbReference type="Proteomes" id="UP000265520"/>
    </source>
</evidence>